<evidence type="ECO:0000256" key="1">
    <source>
        <dbReference type="ARBA" id="ARBA00004651"/>
    </source>
</evidence>
<dbReference type="PROSITE" id="PS50156">
    <property type="entry name" value="SSD"/>
    <property type="match status" value="1"/>
</dbReference>
<keyword evidence="3 6" id="KW-0812">Transmembrane</keyword>
<evidence type="ECO:0000256" key="3">
    <source>
        <dbReference type="ARBA" id="ARBA00022692"/>
    </source>
</evidence>
<feature type="transmembrane region" description="Helical" evidence="6">
    <location>
        <begin position="325"/>
        <end position="346"/>
    </location>
</feature>
<evidence type="ECO:0000256" key="4">
    <source>
        <dbReference type="ARBA" id="ARBA00022989"/>
    </source>
</evidence>
<dbReference type="InterPro" id="IPR004869">
    <property type="entry name" value="MMPL_dom"/>
</dbReference>
<feature type="transmembrane region" description="Helical" evidence="6">
    <location>
        <begin position="283"/>
        <end position="305"/>
    </location>
</feature>
<feature type="transmembrane region" description="Helical" evidence="6">
    <location>
        <begin position="740"/>
        <end position="764"/>
    </location>
</feature>
<dbReference type="EMBL" id="CP034759">
    <property type="protein sequence ID" value="QBG34694.1"/>
    <property type="molecule type" value="Genomic_DNA"/>
</dbReference>
<feature type="transmembrane region" description="Helical" evidence="6">
    <location>
        <begin position="666"/>
        <end position="689"/>
    </location>
</feature>
<keyword evidence="5 6" id="KW-0472">Membrane</keyword>
<dbReference type="KEGG" id="lsd:EMK97_02515"/>
<organism evidence="8 9">
    <name type="scientific">Litorilituus sediminis</name>
    <dbReference type="NCBI Taxonomy" id="718192"/>
    <lineage>
        <taxon>Bacteria</taxon>
        <taxon>Pseudomonadati</taxon>
        <taxon>Pseudomonadota</taxon>
        <taxon>Gammaproteobacteria</taxon>
        <taxon>Alteromonadales</taxon>
        <taxon>Colwelliaceae</taxon>
        <taxon>Litorilituus</taxon>
    </lineage>
</organism>
<dbReference type="Pfam" id="PF03176">
    <property type="entry name" value="MMPL"/>
    <property type="match status" value="2"/>
</dbReference>
<reference evidence="8 9" key="1">
    <citation type="submission" date="2018-12" db="EMBL/GenBank/DDBJ databases">
        <title>Complete genome of Litorilituus sediminis.</title>
        <authorList>
            <person name="Liu A."/>
            <person name="Rong J."/>
        </authorList>
    </citation>
    <scope>NUCLEOTIDE SEQUENCE [LARGE SCALE GENOMIC DNA]</scope>
    <source>
        <strain evidence="8 9">JCM 17549</strain>
    </source>
</reference>
<feature type="transmembrane region" description="Helical" evidence="6">
    <location>
        <begin position="401"/>
        <end position="423"/>
    </location>
</feature>
<evidence type="ECO:0000256" key="5">
    <source>
        <dbReference type="ARBA" id="ARBA00023136"/>
    </source>
</evidence>
<dbReference type="InterPro" id="IPR000731">
    <property type="entry name" value="SSD"/>
</dbReference>
<comment type="subcellular location">
    <subcellularLocation>
        <location evidence="1">Cell membrane</location>
        <topology evidence="1">Multi-pass membrane protein</topology>
    </subcellularLocation>
</comment>
<keyword evidence="4 6" id="KW-1133">Transmembrane helix</keyword>
<gene>
    <name evidence="8" type="ORF">EMK97_02515</name>
</gene>
<dbReference type="Proteomes" id="UP000290244">
    <property type="component" value="Chromosome"/>
</dbReference>
<feature type="transmembrane region" description="Helical" evidence="6">
    <location>
        <begin position="358"/>
        <end position="380"/>
    </location>
</feature>
<evidence type="ECO:0000313" key="9">
    <source>
        <dbReference type="Proteomes" id="UP000290244"/>
    </source>
</evidence>
<accession>A0A4P6P192</accession>
<dbReference type="OrthoDB" id="5963930at2"/>
<sequence>MKISLANRIEVGLFRHRLFVLVMFALASAFLLFQASQIKLDAAFTKNIPLNHSYMKTYLKHRANFGGANNILISVCDREGDIFNAEFFDALKGVHDKLFFIPGVDRIQVKSLFSPSTRFVEVVEDGFAGGPVIPADFQATPEGLAIVKGNVEKAGIVGGIVADDYSCAMVKAALMDINPTTGEKLDTLNIAKQLEEEVRQEFEKGNISVHIIGFAKMVGDVANGAKGVVLFFAIAIAITAVMVYIFCHSIRLTFLPILCSLIAVVWQMGMLSTLGFGLDPMSILVPFLVFAIGVSHGVQMINSVVKKVGSGSNTMAAAQASFRALLIPGGIALLSDTVGFLTLLSIDIGIIKELAITASLGVAMIILTNLVLLPVMVSYLHIKPSAKVGQLKEESPVWQMVASFATKGPATVIIAIAVVLYAIGFIKGQGLKIGELHAGAPALHESSRYNQDTFLITDRYAISVDYMSVIIETTPDACTYYDTMATINQFQWRMENVAGVQSAVSLASISKIVNAGYNEGNPKWRVIPRNQQTLVQSIARVPSSSGLLNSNCSVMPVILFLEDHKAETIDTVIAEVKAASQELGSEQVQFKLASGPVGVMAATNEAVAEAQLPMMLYVYGAVILLCLLSFRSIRATIVVILPLYVVSTLAQWLMTALDIGLTVSTLPVIALGVGIGVDYGIYILSTMSIRLKEGADVHDAYLSALKERGSAVLITGFTLAIGVSTWFFSDLKFQVDMGILLTFMFLVNMLAAVIVLPALAAFLWPNKKNNSNDKEKFVIAGKTGD</sequence>
<dbReference type="Gene3D" id="1.20.1640.10">
    <property type="entry name" value="Multidrug efflux transporter AcrB transmembrane domain"/>
    <property type="match status" value="2"/>
</dbReference>
<dbReference type="GO" id="GO:0005886">
    <property type="term" value="C:plasma membrane"/>
    <property type="evidence" value="ECO:0007669"/>
    <property type="project" value="UniProtKB-SubCell"/>
</dbReference>
<keyword evidence="2" id="KW-1003">Cell membrane</keyword>
<feature type="transmembrane region" description="Helical" evidence="6">
    <location>
        <begin position="612"/>
        <end position="630"/>
    </location>
</feature>
<evidence type="ECO:0000313" key="8">
    <source>
        <dbReference type="EMBL" id="QBG34694.1"/>
    </source>
</evidence>
<feature type="transmembrane region" description="Helical" evidence="6">
    <location>
        <begin position="710"/>
        <end position="728"/>
    </location>
</feature>
<feature type="transmembrane region" description="Helical" evidence="6">
    <location>
        <begin position="227"/>
        <end position="247"/>
    </location>
</feature>
<feature type="domain" description="SSD" evidence="7">
    <location>
        <begin position="252"/>
        <end position="379"/>
    </location>
</feature>
<dbReference type="SUPFAM" id="SSF82866">
    <property type="entry name" value="Multidrug efflux transporter AcrB transmembrane domain"/>
    <property type="match status" value="2"/>
</dbReference>
<feature type="transmembrane region" description="Helical" evidence="6">
    <location>
        <begin position="637"/>
        <end position="654"/>
    </location>
</feature>
<evidence type="ECO:0000256" key="6">
    <source>
        <dbReference type="SAM" id="Phobius"/>
    </source>
</evidence>
<dbReference type="RefSeq" id="WP_130599148.1">
    <property type="nucleotide sequence ID" value="NZ_CP034759.1"/>
</dbReference>
<proteinExistence type="predicted"/>
<dbReference type="PANTHER" id="PTHR33406:SF10">
    <property type="entry name" value="SSD DOMAIN-CONTAINING PROTEIN"/>
    <property type="match status" value="1"/>
</dbReference>
<dbReference type="PANTHER" id="PTHR33406">
    <property type="entry name" value="MEMBRANE PROTEIN MJ1562-RELATED"/>
    <property type="match status" value="1"/>
</dbReference>
<dbReference type="InterPro" id="IPR050545">
    <property type="entry name" value="Mycobact_MmpL"/>
</dbReference>
<dbReference type="AlphaFoldDB" id="A0A4P6P192"/>
<name>A0A4P6P192_9GAMM</name>
<protein>
    <submittedName>
        <fullName evidence="8">RND family transporter</fullName>
    </submittedName>
</protein>
<evidence type="ECO:0000259" key="7">
    <source>
        <dbReference type="PROSITE" id="PS50156"/>
    </source>
</evidence>
<feature type="transmembrane region" description="Helical" evidence="6">
    <location>
        <begin position="254"/>
        <end position="277"/>
    </location>
</feature>
<keyword evidence="9" id="KW-1185">Reference proteome</keyword>
<evidence type="ECO:0000256" key="2">
    <source>
        <dbReference type="ARBA" id="ARBA00022475"/>
    </source>
</evidence>